<sequence length="263" mass="28684">MADHEVALRHDIPSSARVANVLLGGKDNYEIDRIVAADVSKRFVVALREGRRFLLRAVEYLSREHAVHQYVELGCGIALPPDVGDAATHRGESARVLYLDHDVLVAAHAHALLAHSPNRRFALADITDTCAVLDQIAGLFDLGQPLAICLSGTAELLPDAPAMLMELTSALPPGCWIIFSHITDDVFGEDIRESAAHLAFHAIPYRPRDHATVADMLAPYRLLSPGLVAPHRWRPEFGSRVGQGFHPVEWELSAYAAVGHLPG</sequence>
<dbReference type="Proteomes" id="UP000471166">
    <property type="component" value="Unassembled WGS sequence"/>
</dbReference>
<dbReference type="Pfam" id="PF04672">
    <property type="entry name" value="Methyltransf_19"/>
    <property type="match status" value="1"/>
</dbReference>
<organism evidence="1 2">
    <name type="scientific">Nocardia cyriacigeorgica</name>
    <dbReference type="NCBI Taxonomy" id="135487"/>
    <lineage>
        <taxon>Bacteria</taxon>
        <taxon>Bacillati</taxon>
        <taxon>Actinomycetota</taxon>
        <taxon>Actinomycetes</taxon>
        <taxon>Mycobacteriales</taxon>
        <taxon>Nocardiaceae</taxon>
        <taxon>Nocardia</taxon>
    </lineage>
</organism>
<evidence type="ECO:0000313" key="2">
    <source>
        <dbReference type="Proteomes" id="UP000471166"/>
    </source>
</evidence>
<comment type="caution">
    <text evidence="1">The sequence shown here is derived from an EMBL/GenBank/DDBJ whole genome shotgun (WGS) entry which is preliminary data.</text>
</comment>
<name>A0A2L2JLV7_9NOCA</name>
<dbReference type="AlphaFoldDB" id="A0A2L2JLV7"/>
<dbReference type="RefSeq" id="WP_054811664.1">
    <property type="nucleotide sequence ID" value="NZ_CP026746.1"/>
</dbReference>
<gene>
    <name evidence="1" type="ORF">GV791_07400</name>
</gene>
<dbReference type="GeneID" id="57067654"/>
<dbReference type="EMBL" id="JAAGVB010000008">
    <property type="protein sequence ID" value="NEW32385.1"/>
    <property type="molecule type" value="Genomic_DNA"/>
</dbReference>
<dbReference type="InterPro" id="IPR006764">
    <property type="entry name" value="SAM_dep_MeTrfase_SAV2177_type"/>
</dbReference>
<dbReference type="PIRSF" id="PIRSF017393">
    <property type="entry name" value="MTase_SAV2177"/>
    <property type="match status" value="1"/>
</dbReference>
<evidence type="ECO:0000313" key="1">
    <source>
        <dbReference type="EMBL" id="NEW32385.1"/>
    </source>
</evidence>
<reference evidence="1 2" key="1">
    <citation type="submission" date="2020-01" db="EMBL/GenBank/DDBJ databases">
        <title>Genetics and antimicrobial susceptibilities of Nocardia species isolated from the soil; a comparison with species isolated from humans.</title>
        <authorList>
            <person name="Carrasco G."/>
            <person name="Monzon S."/>
            <person name="Sansegundo M."/>
            <person name="Garcia E."/>
            <person name="Garrido N."/>
            <person name="Medina M.J."/>
            <person name="Villalon P."/>
            <person name="Ramirez-Arocha A.C."/>
            <person name="Jimenez P."/>
            <person name="Cuesta I."/>
            <person name="Valdezate S."/>
        </authorList>
    </citation>
    <scope>NUCLEOTIDE SEQUENCE [LARGE SCALE GENOMIC DNA]</scope>
    <source>
        <strain evidence="1 2">CNM20110626</strain>
    </source>
</reference>
<proteinExistence type="predicted"/>
<protein>
    <submittedName>
        <fullName evidence="1">Uncharacterized protein</fullName>
    </submittedName>
</protein>
<dbReference type="Gene3D" id="3.40.50.150">
    <property type="entry name" value="Vaccinia Virus protein VP39"/>
    <property type="match status" value="1"/>
</dbReference>
<dbReference type="InterPro" id="IPR029063">
    <property type="entry name" value="SAM-dependent_MTases_sf"/>
</dbReference>
<dbReference type="SUPFAM" id="SSF53335">
    <property type="entry name" value="S-adenosyl-L-methionine-dependent methyltransferases"/>
    <property type="match status" value="1"/>
</dbReference>
<accession>A0A2L2JLV7</accession>